<organism evidence="1 2">
    <name type="scientific">Pinctada imbricata</name>
    <name type="common">Atlantic pearl-oyster</name>
    <name type="synonym">Pinctada martensii</name>
    <dbReference type="NCBI Taxonomy" id="66713"/>
    <lineage>
        <taxon>Eukaryota</taxon>
        <taxon>Metazoa</taxon>
        <taxon>Spiralia</taxon>
        <taxon>Lophotrochozoa</taxon>
        <taxon>Mollusca</taxon>
        <taxon>Bivalvia</taxon>
        <taxon>Autobranchia</taxon>
        <taxon>Pteriomorphia</taxon>
        <taxon>Pterioida</taxon>
        <taxon>Pterioidea</taxon>
        <taxon>Pteriidae</taxon>
        <taxon>Pinctada</taxon>
    </lineage>
</organism>
<name>A0AA88YI76_PINIB</name>
<proteinExistence type="predicted"/>
<keyword evidence="2" id="KW-1185">Reference proteome</keyword>
<dbReference type="AlphaFoldDB" id="A0AA88YI76"/>
<dbReference type="Proteomes" id="UP001186944">
    <property type="component" value="Unassembled WGS sequence"/>
</dbReference>
<dbReference type="EMBL" id="VSWD01000005">
    <property type="protein sequence ID" value="KAK3101937.1"/>
    <property type="molecule type" value="Genomic_DNA"/>
</dbReference>
<gene>
    <name evidence="1" type="ORF">FSP39_007512</name>
</gene>
<evidence type="ECO:0000313" key="2">
    <source>
        <dbReference type="Proteomes" id="UP001186944"/>
    </source>
</evidence>
<reference evidence="1" key="1">
    <citation type="submission" date="2019-08" db="EMBL/GenBank/DDBJ databases">
        <title>The improved chromosome-level genome for the pearl oyster Pinctada fucata martensii using PacBio sequencing and Hi-C.</title>
        <authorList>
            <person name="Zheng Z."/>
        </authorList>
    </citation>
    <scope>NUCLEOTIDE SEQUENCE</scope>
    <source>
        <strain evidence="1">ZZ-2019</strain>
        <tissue evidence="1">Adductor muscle</tissue>
    </source>
</reference>
<protein>
    <submittedName>
        <fullName evidence="1">Uncharacterized protein</fullName>
    </submittedName>
</protein>
<comment type="caution">
    <text evidence="1">The sequence shown here is derived from an EMBL/GenBank/DDBJ whole genome shotgun (WGS) entry which is preliminary data.</text>
</comment>
<sequence>MIFGGKMAKPALYEAAVQICKRGRRFVLYHKFSAGFTSASWEQRLLGSKDIRSQVDKLIDKECKIFLRRIPLTKKGSSKNAELLKKYDYAWSKVPRQRKVYRRVEKSGMVISNDDM</sequence>
<evidence type="ECO:0000313" key="1">
    <source>
        <dbReference type="EMBL" id="KAK3101937.1"/>
    </source>
</evidence>
<accession>A0AA88YI76</accession>